<feature type="transmembrane region" description="Helical" evidence="5">
    <location>
        <begin position="204"/>
        <end position="237"/>
    </location>
</feature>
<feature type="transmembrane region" description="Helical" evidence="5">
    <location>
        <begin position="21"/>
        <end position="43"/>
    </location>
</feature>
<feature type="transmembrane region" description="Helical" evidence="5">
    <location>
        <begin position="243"/>
        <end position="264"/>
    </location>
</feature>
<dbReference type="InterPro" id="IPR007016">
    <property type="entry name" value="O-antigen_ligase-rel_domated"/>
</dbReference>
<dbReference type="Proteomes" id="UP000488839">
    <property type="component" value="Unassembled WGS sequence"/>
</dbReference>
<evidence type="ECO:0000256" key="2">
    <source>
        <dbReference type="ARBA" id="ARBA00022692"/>
    </source>
</evidence>
<accession>A0A7K1T6Q6</accession>
<gene>
    <name evidence="7" type="ORF">GO707_08245</name>
</gene>
<dbReference type="GO" id="GO:0016020">
    <property type="term" value="C:membrane"/>
    <property type="evidence" value="ECO:0007669"/>
    <property type="project" value="UniProtKB-SubCell"/>
</dbReference>
<dbReference type="PANTHER" id="PTHR37422:SF13">
    <property type="entry name" value="LIPOPOLYSACCHARIDE BIOSYNTHESIS PROTEIN PA4999-RELATED"/>
    <property type="match status" value="1"/>
</dbReference>
<feature type="transmembrane region" description="Helical" evidence="5">
    <location>
        <begin position="360"/>
        <end position="377"/>
    </location>
</feature>
<feature type="transmembrane region" description="Helical" evidence="5">
    <location>
        <begin position="137"/>
        <end position="164"/>
    </location>
</feature>
<dbReference type="Pfam" id="PF04932">
    <property type="entry name" value="Wzy_C"/>
    <property type="match status" value="1"/>
</dbReference>
<feature type="transmembrane region" description="Helical" evidence="5">
    <location>
        <begin position="111"/>
        <end position="130"/>
    </location>
</feature>
<dbReference type="PANTHER" id="PTHR37422">
    <property type="entry name" value="TEICHURONIC ACID BIOSYNTHESIS PROTEIN TUAE"/>
    <property type="match status" value="1"/>
</dbReference>
<evidence type="ECO:0000256" key="3">
    <source>
        <dbReference type="ARBA" id="ARBA00022989"/>
    </source>
</evidence>
<comment type="subcellular location">
    <subcellularLocation>
        <location evidence="1">Membrane</location>
        <topology evidence="1">Multi-pass membrane protein</topology>
    </subcellularLocation>
</comment>
<keyword evidence="2 5" id="KW-0812">Transmembrane</keyword>
<feature type="transmembrane region" description="Helical" evidence="5">
    <location>
        <begin position="86"/>
        <end position="105"/>
    </location>
</feature>
<keyword evidence="3 5" id="KW-1133">Transmembrane helix</keyword>
<organism evidence="7 8">
    <name type="scientific">Adlercreutzia rubneri</name>
    <dbReference type="NCBI Taxonomy" id="2916441"/>
    <lineage>
        <taxon>Bacteria</taxon>
        <taxon>Bacillati</taxon>
        <taxon>Actinomycetota</taxon>
        <taxon>Coriobacteriia</taxon>
        <taxon>Eggerthellales</taxon>
        <taxon>Eggerthellaceae</taxon>
        <taxon>Adlercreutzia</taxon>
    </lineage>
</organism>
<evidence type="ECO:0000313" key="7">
    <source>
        <dbReference type="EMBL" id="MVN59211.1"/>
    </source>
</evidence>
<name>A0A7K1T6Q6_9ACTN</name>
<sequence length="417" mass="46547">MKGIRVGRLELCEARAFVIDAILRANGILLTTLVALAALFLIPSNSTFLYYWQGGLFLEGFEVVRWIIILFIGSFYFFSRDGSRDAFVLITLALVLAALLPTLLYEGSKELWAHNWLAYVAVVMLVSMLVHRRPKELLAGVLLAACGLSVCNVVSMVLFPGGVYAAEFYFYDNRNAAYQISFLSLACSLLLDYAFRKRFSLRSLMVFVVVIAQTLLSGSATTSLAMLFLVASLLVIQKKRMRGFFNGLTMLVGSGILFLLVVVVRIENHMGPFIAGVFGKSITFSGRTPIWDLAFTLLDGQHVVFGYGVSGNEYLIINQAHYYHTHNIYLDVLFTSGLIGLILMLCLLGLTAIRLYKCRHNISVAVLSSFFGAYLMVGTMEPMTNVSFFLFISLAYYWSKRSRLTHANGISVRYRNA</sequence>
<dbReference type="AlphaFoldDB" id="A0A7K1T6Q6"/>
<evidence type="ECO:0000259" key="6">
    <source>
        <dbReference type="Pfam" id="PF04932"/>
    </source>
</evidence>
<feature type="transmembrane region" description="Helical" evidence="5">
    <location>
        <begin position="328"/>
        <end position="353"/>
    </location>
</feature>
<comment type="caution">
    <text evidence="7">The sequence shown here is derived from an EMBL/GenBank/DDBJ whole genome shotgun (WGS) entry which is preliminary data.</text>
</comment>
<dbReference type="EMBL" id="WPOO01000013">
    <property type="protein sequence ID" value="MVN59211.1"/>
    <property type="molecule type" value="Genomic_DNA"/>
</dbReference>
<proteinExistence type="predicted"/>
<keyword evidence="8" id="KW-1185">Reference proteome</keyword>
<feature type="domain" description="O-antigen ligase-related" evidence="6">
    <location>
        <begin position="206"/>
        <end position="344"/>
    </location>
</feature>
<dbReference type="InterPro" id="IPR051533">
    <property type="entry name" value="WaaL-like"/>
</dbReference>
<evidence type="ECO:0000256" key="5">
    <source>
        <dbReference type="SAM" id="Phobius"/>
    </source>
</evidence>
<protein>
    <recommendedName>
        <fullName evidence="6">O-antigen ligase-related domain-containing protein</fullName>
    </recommendedName>
</protein>
<reference evidence="7 8" key="1">
    <citation type="submission" date="2019-11" db="EMBL/GenBank/DDBJ databases">
        <title>Whole genome shotgun sequencing (WGS) data from Adlercreutzia equolifaciens ResAG-91, Eggerthella lenta MRI-F36, MRI-F37, MRI-F40, ResAG-49, ResAG-88, ResAG-121, ResAG-145, and Gordonibacter sp. ResAG-5, ResAG-26, ResAG-43, ResAG-50, ResAG-59.</title>
        <authorList>
            <person name="Stoll D.A."/>
            <person name="Danylec N."/>
            <person name="Franz C.M.A.P."/>
            <person name="Huch M."/>
        </authorList>
    </citation>
    <scope>NUCLEOTIDE SEQUENCE [LARGE SCALE GENOMIC DNA]</scope>
    <source>
        <strain evidence="7 8">ResAG-91</strain>
    </source>
</reference>
<feature type="transmembrane region" description="Helical" evidence="5">
    <location>
        <begin position="63"/>
        <end position="79"/>
    </location>
</feature>
<evidence type="ECO:0000256" key="4">
    <source>
        <dbReference type="ARBA" id="ARBA00023136"/>
    </source>
</evidence>
<evidence type="ECO:0000313" key="8">
    <source>
        <dbReference type="Proteomes" id="UP000488839"/>
    </source>
</evidence>
<evidence type="ECO:0000256" key="1">
    <source>
        <dbReference type="ARBA" id="ARBA00004141"/>
    </source>
</evidence>
<feature type="transmembrane region" description="Helical" evidence="5">
    <location>
        <begin position="383"/>
        <end position="399"/>
    </location>
</feature>
<keyword evidence="4 5" id="KW-0472">Membrane</keyword>